<proteinExistence type="predicted"/>
<feature type="transmembrane region" description="Helical" evidence="1">
    <location>
        <begin position="65"/>
        <end position="83"/>
    </location>
</feature>
<keyword evidence="1" id="KW-1133">Transmembrane helix</keyword>
<evidence type="ECO:0000313" key="3">
    <source>
        <dbReference type="Proteomes" id="UP000281547"/>
    </source>
</evidence>
<dbReference type="EMBL" id="RZNJ01000001">
    <property type="protein sequence ID" value="RUT34833.1"/>
    <property type="molecule type" value="Genomic_DNA"/>
</dbReference>
<gene>
    <name evidence="2" type="ORF">EMQ25_02415</name>
</gene>
<dbReference type="OrthoDB" id="7726121at2"/>
<evidence type="ECO:0000256" key="1">
    <source>
        <dbReference type="SAM" id="Phobius"/>
    </source>
</evidence>
<keyword evidence="3" id="KW-1185">Reference proteome</keyword>
<comment type="caution">
    <text evidence="2">The sequence shown here is derived from an EMBL/GenBank/DDBJ whole genome shotgun (WGS) entry which is preliminary data.</text>
</comment>
<reference evidence="2 3" key="1">
    <citation type="journal article" date="2016" name="Int. J. Syst. Evol. Microbiol.">
        <title>Arsenicitalea aurantiaca gen. nov., sp. nov., a new member of the family Hyphomicrobiaceae, isolated from high-arsenic sediment.</title>
        <authorList>
            <person name="Mu Y."/>
            <person name="Zhou L."/>
            <person name="Zeng X.C."/>
            <person name="Liu L."/>
            <person name="Pan Y."/>
            <person name="Chen X."/>
            <person name="Wang J."/>
            <person name="Li S."/>
            <person name="Li W.J."/>
            <person name="Wang Y."/>
        </authorList>
    </citation>
    <scope>NUCLEOTIDE SEQUENCE [LARGE SCALE GENOMIC DNA]</scope>
    <source>
        <strain evidence="2 3">42-50</strain>
    </source>
</reference>
<feature type="transmembrane region" description="Helical" evidence="1">
    <location>
        <begin position="6"/>
        <end position="27"/>
    </location>
</feature>
<dbReference type="Proteomes" id="UP000281547">
    <property type="component" value="Unassembled WGS sequence"/>
</dbReference>
<keyword evidence="1" id="KW-0472">Membrane</keyword>
<evidence type="ECO:0000313" key="2">
    <source>
        <dbReference type="EMBL" id="RUT34833.1"/>
    </source>
</evidence>
<keyword evidence="1" id="KW-0812">Transmembrane</keyword>
<evidence type="ECO:0008006" key="4">
    <source>
        <dbReference type="Google" id="ProtNLM"/>
    </source>
</evidence>
<dbReference type="RefSeq" id="WP_127186953.1">
    <property type="nucleotide sequence ID" value="NZ_RZNJ01000001.1"/>
</dbReference>
<organism evidence="2 3">
    <name type="scientific">Arsenicitalea aurantiaca</name>
    <dbReference type="NCBI Taxonomy" id="1783274"/>
    <lineage>
        <taxon>Bacteria</taxon>
        <taxon>Pseudomonadati</taxon>
        <taxon>Pseudomonadota</taxon>
        <taxon>Alphaproteobacteria</taxon>
        <taxon>Hyphomicrobiales</taxon>
        <taxon>Devosiaceae</taxon>
        <taxon>Arsenicitalea</taxon>
    </lineage>
</organism>
<sequence>MSVLYLVVQGAVFLVWIVLMAQLLLALRAEAVSASGSTMPGLRASVDAFRLGLVSPRYGRDRRRIGIVTVVLLVLAVLAPVAISNG</sequence>
<name>A0A433XL88_9HYPH</name>
<dbReference type="AlphaFoldDB" id="A0A433XL88"/>
<protein>
    <recommendedName>
        <fullName evidence="4">YggT family protein</fullName>
    </recommendedName>
</protein>
<accession>A0A433XL88</accession>